<comment type="caution">
    <text evidence="2">The sequence shown here is derived from an EMBL/GenBank/DDBJ whole genome shotgun (WGS) entry which is preliminary data.</text>
</comment>
<protein>
    <submittedName>
        <fullName evidence="2">Uncharacterized protein</fullName>
    </submittedName>
</protein>
<evidence type="ECO:0000256" key="1">
    <source>
        <dbReference type="SAM" id="MobiDB-lite"/>
    </source>
</evidence>
<gene>
    <name evidence="2" type="ORF">DZC73_25635</name>
</gene>
<dbReference type="AlphaFoldDB" id="A0A3N7HIF8"/>
<proteinExistence type="predicted"/>
<sequence length="79" mass="8380">MLIGIRVVKHDFTMSSWPKSIGNADSRTVCAWIMRGAPLVSPASDRFERSLGAGLATKGTADAMTPAPPTKHVGNLTDL</sequence>
<evidence type="ECO:0000313" key="2">
    <source>
        <dbReference type="EMBL" id="RQP21824.1"/>
    </source>
</evidence>
<feature type="region of interest" description="Disordered" evidence="1">
    <location>
        <begin position="58"/>
        <end position="79"/>
    </location>
</feature>
<evidence type="ECO:0000313" key="3">
    <source>
        <dbReference type="Proteomes" id="UP000267464"/>
    </source>
</evidence>
<keyword evidence="3" id="KW-1185">Reference proteome</keyword>
<dbReference type="EMBL" id="QUSW01000009">
    <property type="protein sequence ID" value="RQP21824.1"/>
    <property type="molecule type" value="Genomic_DNA"/>
</dbReference>
<organism evidence="2 3">
    <name type="scientific">Piscinibacter terrae</name>
    <dbReference type="NCBI Taxonomy" id="2496871"/>
    <lineage>
        <taxon>Bacteria</taxon>
        <taxon>Pseudomonadati</taxon>
        <taxon>Pseudomonadota</taxon>
        <taxon>Betaproteobacteria</taxon>
        <taxon>Burkholderiales</taxon>
        <taxon>Sphaerotilaceae</taxon>
        <taxon>Piscinibacter</taxon>
    </lineage>
</organism>
<dbReference type="Proteomes" id="UP000267464">
    <property type="component" value="Unassembled WGS sequence"/>
</dbReference>
<accession>A0A3N7HIF8</accession>
<reference evidence="2 3" key="2">
    <citation type="submission" date="2018-12" db="EMBL/GenBank/DDBJ databases">
        <title>Rhizobacter gummiphilus sp. nov., a rubber-degrading bacterium isolated from the soil of a botanical garden in Japan.</title>
        <authorList>
            <person name="Shunsuke S.S."/>
        </authorList>
    </citation>
    <scope>NUCLEOTIDE SEQUENCE [LARGE SCALE GENOMIC DNA]</scope>
    <source>
        <strain evidence="2 3">S-16</strain>
    </source>
</reference>
<reference evidence="2 3" key="1">
    <citation type="submission" date="2018-08" db="EMBL/GenBank/DDBJ databases">
        <authorList>
            <person name="Khan S.A."/>
            <person name="Jeon C.O."/>
            <person name="Chun B.H."/>
            <person name="Jeong S.E."/>
        </authorList>
    </citation>
    <scope>NUCLEOTIDE SEQUENCE [LARGE SCALE GENOMIC DNA]</scope>
    <source>
        <strain evidence="2 3">S-16</strain>
    </source>
</reference>
<name>A0A3N7HIF8_9BURK</name>